<evidence type="ECO:0000256" key="3">
    <source>
        <dbReference type="ARBA" id="ARBA00023136"/>
    </source>
</evidence>
<keyword evidence="4" id="KW-0564">Palmitate</keyword>
<protein>
    <recommendedName>
        <fullName evidence="10">Lipoprotein</fullName>
    </recommendedName>
</protein>
<name>A0ABS0AMP1_9GAMM</name>
<keyword evidence="5" id="KW-0998">Cell outer membrane</keyword>
<reference evidence="8 9" key="1">
    <citation type="submission" date="2012-09" db="EMBL/GenBank/DDBJ databases">
        <title>Genome Sequence of alkane-degrading Bacterium Alcanivorax sp. 521-1.</title>
        <authorList>
            <person name="Lai Q."/>
            <person name="Shao Z."/>
        </authorList>
    </citation>
    <scope>NUCLEOTIDE SEQUENCE [LARGE SCALE GENOMIC DNA]</scope>
    <source>
        <strain evidence="8 9">521-1</strain>
    </source>
</reference>
<sequence length="60" mass="6252">MRAFGVVMITALLAGCGQKGPLYFAPQEPARAAPPAQDTPAATSDDEDADGKQDDDSEQD</sequence>
<evidence type="ECO:0000256" key="4">
    <source>
        <dbReference type="ARBA" id="ARBA00023139"/>
    </source>
</evidence>
<evidence type="ECO:0000256" key="5">
    <source>
        <dbReference type="ARBA" id="ARBA00023237"/>
    </source>
</evidence>
<feature type="compositionally biased region" description="Acidic residues" evidence="7">
    <location>
        <begin position="44"/>
        <end position="60"/>
    </location>
</feature>
<dbReference type="EMBL" id="ARXX01000004">
    <property type="protein sequence ID" value="MBF5055194.1"/>
    <property type="molecule type" value="Genomic_DNA"/>
</dbReference>
<dbReference type="PROSITE" id="PS51257">
    <property type="entry name" value="PROKAR_LIPOPROTEIN"/>
    <property type="match status" value="1"/>
</dbReference>
<dbReference type="NCBIfam" id="NF047847">
    <property type="entry name" value="SS_mature_LptM"/>
    <property type="match status" value="1"/>
</dbReference>
<evidence type="ECO:0008006" key="10">
    <source>
        <dbReference type="Google" id="ProtNLM"/>
    </source>
</evidence>
<dbReference type="Proteomes" id="UP000662703">
    <property type="component" value="Unassembled WGS sequence"/>
</dbReference>
<feature type="region of interest" description="Disordered" evidence="7">
    <location>
        <begin position="19"/>
        <end position="60"/>
    </location>
</feature>
<evidence type="ECO:0000256" key="1">
    <source>
        <dbReference type="ARBA" id="ARBA00004459"/>
    </source>
</evidence>
<dbReference type="InterPro" id="IPR032831">
    <property type="entry name" value="LptM_cons"/>
</dbReference>
<gene>
    <name evidence="8" type="ORF">Y5W_00488</name>
</gene>
<comment type="caution">
    <text evidence="8">The sequence shown here is derived from an EMBL/GenBank/DDBJ whole genome shotgun (WGS) entry which is preliminary data.</text>
</comment>
<proteinExistence type="predicted"/>
<feature type="compositionally biased region" description="Low complexity" evidence="7">
    <location>
        <begin position="25"/>
        <end position="42"/>
    </location>
</feature>
<evidence type="ECO:0000313" key="9">
    <source>
        <dbReference type="Proteomes" id="UP000662703"/>
    </source>
</evidence>
<organism evidence="8 9">
    <name type="scientific">Alloalcanivorax profundimaris</name>
    <dbReference type="NCBI Taxonomy" id="2735259"/>
    <lineage>
        <taxon>Bacteria</taxon>
        <taxon>Pseudomonadati</taxon>
        <taxon>Pseudomonadota</taxon>
        <taxon>Gammaproteobacteria</taxon>
        <taxon>Oceanospirillales</taxon>
        <taxon>Alcanivoracaceae</taxon>
        <taxon>Alloalcanivorax</taxon>
    </lineage>
</organism>
<comment type="subcellular location">
    <subcellularLocation>
        <location evidence="1">Cell outer membrane</location>
        <topology evidence="1">Lipid-anchor</topology>
    </subcellularLocation>
</comment>
<keyword evidence="2" id="KW-0732">Signal</keyword>
<evidence type="ECO:0000313" key="8">
    <source>
        <dbReference type="EMBL" id="MBF5055194.1"/>
    </source>
</evidence>
<keyword evidence="3" id="KW-0472">Membrane</keyword>
<dbReference type="RefSeq" id="WP_194297525.1">
    <property type="nucleotide sequence ID" value="NZ_ARXX01000004.1"/>
</dbReference>
<evidence type="ECO:0000256" key="7">
    <source>
        <dbReference type="SAM" id="MobiDB-lite"/>
    </source>
</evidence>
<dbReference type="Pfam" id="PF13627">
    <property type="entry name" value="LptM_cons"/>
    <property type="match status" value="1"/>
</dbReference>
<keyword evidence="6" id="KW-0449">Lipoprotein</keyword>
<keyword evidence="9" id="KW-1185">Reference proteome</keyword>
<evidence type="ECO:0000256" key="2">
    <source>
        <dbReference type="ARBA" id="ARBA00022729"/>
    </source>
</evidence>
<evidence type="ECO:0000256" key="6">
    <source>
        <dbReference type="ARBA" id="ARBA00023288"/>
    </source>
</evidence>
<accession>A0ABS0AMP1</accession>